<organism evidence="2 3">
    <name type="scientific">Actinacidiphila cocklensis</name>
    <dbReference type="NCBI Taxonomy" id="887465"/>
    <lineage>
        <taxon>Bacteria</taxon>
        <taxon>Bacillati</taxon>
        <taxon>Actinomycetota</taxon>
        <taxon>Actinomycetes</taxon>
        <taxon>Kitasatosporales</taxon>
        <taxon>Streptomycetaceae</taxon>
        <taxon>Actinacidiphila</taxon>
    </lineage>
</organism>
<evidence type="ECO:0000313" key="3">
    <source>
        <dbReference type="Proteomes" id="UP001152519"/>
    </source>
</evidence>
<protein>
    <submittedName>
        <fullName evidence="2">Uncharacterized protein</fullName>
    </submittedName>
</protein>
<accession>A0A9W4EBR8</accession>
<evidence type="ECO:0000313" key="2">
    <source>
        <dbReference type="EMBL" id="CAG6399196.1"/>
    </source>
</evidence>
<dbReference type="EMBL" id="CAJSLV010000121">
    <property type="protein sequence ID" value="CAG6399196.1"/>
    <property type="molecule type" value="Genomic_DNA"/>
</dbReference>
<keyword evidence="3" id="KW-1185">Reference proteome</keyword>
<evidence type="ECO:0000256" key="1">
    <source>
        <dbReference type="SAM" id="MobiDB-lite"/>
    </source>
</evidence>
<dbReference type="AlphaFoldDB" id="A0A9W4EBR8"/>
<name>A0A9W4EBR8_9ACTN</name>
<gene>
    <name evidence="2" type="ORF">SCOCK_860006</name>
</gene>
<reference evidence="2" key="1">
    <citation type="submission" date="2021-05" db="EMBL/GenBank/DDBJ databases">
        <authorList>
            <person name="Arsene-Ploetze F."/>
        </authorList>
    </citation>
    <scope>NUCLEOTIDE SEQUENCE</scope>
    <source>
        <strain evidence="2">DSM 42138</strain>
    </source>
</reference>
<sequence>MPVPADGPAPGPAPVPVLWPGFPEVLAVPPGPGGPLPPDPAVPQVGGPVVGGPDCGPGLVGGREVTVTGAVVSEVVGGVAAGGVRPGHEVLTRRTRSASTVVVRCICVPSSRARPAPMQVSVQAMTTNRESRNPPMPIFPPEAKGPLV</sequence>
<proteinExistence type="predicted"/>
<comment type="caution">
    <text evidence="2">The sequence shown here is derived from an EMBL/GenBank/DDBJ whole genome shotgun (WGS) entry which is preliminary data.</text>
</comment>
<dbReference type="Proteomes" id="UP001152519">
    <property type="component" value="Unassembled WGS sequence"/>
</dbReference>
<feature type="region of interest" description="Disordered" evidence="1">
    <location>
        <begin position="126"/>
        <end position="148"/>
    </location>
</feature>